<evidence type="ECO:0000256" key="3">
    <source>
        <dbReference type="ARBA" id="ARBA00012961"/>
    </source>
</evidence>
<evidence type="ECO:0000256" key="6">
    <source>
        <dbReference type="ARBA" id="ARBA00022741"/>
    </source>
</evidence>
<keyword evidence="5 11" id="KW-0808">Transferase</keyword>
<dbReference type="PANTHER" id="PTHR23117">
    <property type="entry name" value="GUANYLATE KINASE-RELATED"/>
    <property type="match status" value="1"/>
</dbReference>
<dbReference type="EMBL" id="PPCV01000001">
    <property type="protein sequence ID" value="RXW33512.1"/>
    <property type="molecule type" value="Genomic_DNA"/>
</dbReference>
<accession>A0A4Q2EL59</accession>
<comment type="subcellular location">
    <subcellularLocation>
        <location evidence="11">Cytoplasm</location>
    </subcellularLocation>
</comment>
<dbReference type="PROSITE" id="PS50052">
    <property type="entry name" value="GUANYLATE_KINASE_2"/>
    <property type="match status" value="1"/>
</dbReference>
<evidence type="ECO:0000256" key="10">
    <source>
        <dbReference type="ARBA" id="ARBA00048594"/>
    </source>
</evidence>
<dbReference type="SUPFAM" id="SSF52540">
    <property type="entry name" value="P-loop containing nucleoside triphosphate hydrolases"/>
    <property type="match status" value="1"/>
</dbReference>
<keyword evidence="14" id="KW-1185">Reference proteome</keyword>
<dbReference type="GO" id="GO:0005524">
    <property type="term" value="F:ATP binding"/>
    <property type="evidence" value="ECO:0007669"/>
    <property type="project" value="UniProtKB-UniRule"/>
</dbReference>
<dbReference type="InterPro" id="IPR008144">
    <property type="entry name" value="Guanylate_kin-like_dom"/>
</dbReference>
<dbReference type="FunFam" id="3.30.63.10:FF:000002">
    <property type="entry name" value="Guanylate kinase 1"/>
    <property type="match status" value="1"/>
</dbReference>
<dbReference type="GO" id="GO:0005829">
    <property type="term" value="C:cytosol"/>
    <property type="evidence" value="ECO:0007669"/>
    <property type="project" value="TreeGrafter"/>
</dbReference>
<feature type="domain" description="Guanylate kinase-like" evidence="12">
    <location>
        <begin position="5"/>
        <end position="185"/>
    </location>
</feature>
<feature type="binding site" evidence="11">
    <location>
        <begin position="12"/>
        <end position="19"/>
    </location>
    <ligand>
        <name>ATP</name>
        <dbReference type="ChEBI" id="CHEBI:30616"/>
    </ligand>
</feature>
<keyword evidence="6 11" id="KW-0547">Nucleotide-binding</keyword>
<dbReference type="SMART" id="SM00072">
    <property type="entry name" value="GuKc"/>
    <property type="match status" value="1"/>
</dbReference>
<dbReference type="InterPro" id="IPR017665">
    <property type="entry name" value="Guanylate_kinase"/>
</dbReference>
<sequence length="186" mass="20289">MQVSGSITVISGPAGVGKGTVVRQLRKLHPEVWVSVSATTRAPRPGEVDGVDYLFRSETEFDQLIASGGMLEWATVHGKHRYGTPSAPVFTVQGEGRPVILEIDLQGARQVRETLPTAQYVFLAPPDWDTLVERLEGRGTESAAQVERRLQTARIELAAAQGEFDRIIVNDVVNRAVAELVDFLGL</sequence>
<dbReference type="GO" id="GO:0004385">
    <property type="term" value="F:GMP kinase activity"/>
    <property type="evidence" value="ECO:0007669"/>
    <property type="project" value="UniProtKB-UniRule"/>
</dbReference>
<comment type="function">
    <text evidence="1 11">Essential for recycling GMP and indirectly, cGMP.</text>
</comment>
<proteinExistence type="inferred from homology"/>
<comment type="similarity">
    <text evidence="2 11">Belongs to the guanylate kinase family.</text>
</comment>
<evidence type="ECO:0000256" key="4">
    <source>
        <dbReference type="ARBA" id="ARBA00016296"/>
    </source>
</evidence>
<comment type="caution">
    <text evidence="13">The sequence shown here is derived from an EMBL/GenBank/DDBJ whole genome shotgun (WGS) entry which is preliminary data.</text>
</comment>
<dbReference type="PROSITE" id="PS00856">
    <property type="entry name" value="GUANYLATE_KINASE_1"/>
    <property type="match status" value="1"/>
</dbReference>
<dbReference type="OrthoDB" id="9808150at2"/>
<evidence type="ECO:0000256" key="2">
    <source>
        <dbReference type="ARBA" id="ARBA00005790"/>
    </source>
</evidence>
<comment type="catalytic activity">
    <reaction evidence="10 11">
        <text>GMP + ATP = GDP + ADP</text>
        <dbReference type="Rhea" id="RHEA:20780"/>
        <dbReference type="ChEBI" id="CHEBI:30616"/>
        <dbReference type="ChEBI" id="CHEBI:58115"/>
        <dbReference type="ChEBI" id="CHEBI:58189"/>
        <dbReference type="ChEBI" id="CHEBI:456216"/>
        <dbReference type="EC" id="2.7.4.8"/>
    </reaction>
</comment>
<dbReference type="Pfam" id="PF00625">
    <property type="entry name" value="Guanylate_kin"/>
    <property type="match status" value="1"/>
</dbReference>
<dbReference type="InterPro" id="IPR027417">
    <property type="entry name" value="P-loop_NTPase"/>
</dbReference>
<dbReference type="NCBIfam" id="TIGR03263">
    <property type="entry name" value="guanyl_kin"/>
    <property type="match status" value="1"/>
</dbReference>
<dbReference type="AlphaFoldDB" id="A0A4Q2EL59"/>
<keyword evidence="8 11" id="KW-0067">ATP-binding</keyword>
<dbReference type="Proteomes" id="UP000290624">
    <property type="component" value="Unassembled WGS sequence"/>
</dbReference>
<evidence type="ECO:0000256" key="11">
    <source>
        <dbReference type="HAMAP-Rule" id="MF_00328"/>
    </source>
</evidence>
<dbReference type="EC" id="2.7.4.8" evidence="3 11"/>
<evidence type="ECO:0000256" key="9">
    <source>
        <dbReference type="ARBA" id="ARBA00030128"/>
    </source>
</evidence>
<dbReference type="HAMAP" id="MF_00328">
    <property type="entry name" value="Guanylate_kinase"/>
    <property type="match status" value="1"/>
</dbReference>
<reference evidence="13 14" key="1">
    <citation type="submission" date="2018-01" db="EMBL/GenBank/DDBJ databases">
        <title>Lactibacter flavus gen. nov., sp. nov., a novel bacterium of the family Propionibacteriaceae isolated from raw milk and dairy products.</title>
        <authorList>
            <person name="Wenning M."/>
            <person name="Breitenwieser F."/>
            <person name="Huptas C."/>
            <person name="von Neubeck M."/>
            <person name="Busse H.-J."/>
            <person name="Scherer S."/>
        </authorList>
    </citation>
    <scope>NUCLEOTIDE SEQUENCE [LARGE SCALE GENOMIC DNA]</scope>
    <source>
        <strain evidence="13 14">VG341</strain>
    </source>
</reference>
<dbReference type="CDD" id="cd00071">
    <property type="entry name" value="GMPK"/>
    <property type="match status" value="1"/>
</dbReference>
<dbReference type="InterPro" id="IPR020590">
    <property type="entry name" value="Guanylate_kinase_CS"/>
</dbReference>
<dbReference type="PANTHER" id="PTHR23117:SF13">
    <property type="entry name" value="GUANYLATE KINASE"/>
    <property type="match status" value="1"/>
</dbReference>
<evidence type="ECO:0000256" key="5">
    <source>
        <dbReference type="ARBA" id="ARBA00022679"/>
    </source>
</evidence>
<dbReference type="Gene3D" id="3.30.63.10">
    <property type="entry name" value="Guanylate Kinase phosphate binding domain"/>
    <property type="match status" value="1"/>
</dbReference>
<keyword evidence="11" id="KW-0963">Cytoplasm</keyword>
<evidence type="ECO:0000256" key="7">
    <source>
        <dbReference type="ARBA" id="ARBA00022777"/>
    </source>
</evidence>
<keyword evidence="7 11" id="KW-0418">Kinase</keyword>
<evidence type="ECO:0000256" key="8">
    <source>
        <dbReference type="ARBA" id="ARBA00022840"/>
    </source>
</evidence>
<dbReference type="InterPro" id="IPR008145">
    <property type="entry name" value="GK/Ca_channel_bsu"/>
</dbReference>
<organism evidence="13 14">
    <name type="scientific">Propioniciclava flava</name>
    <dbReference type="NCBI Taxonomy" id="2072026"/>
    <lineage>
        <taxon>Bacteria</taxon>
        <taxon>Bacillati</taxon>
        <taxon>Actinomycetota</taxon>
        <taxon>Actinomycetes</taxon>
        <taxon>Propionibacteriales</taxon>
        <taxon>Propionibacteriaceae</taxon>
        <taxon>Propioniciclava</taxon>
    </lineage>
</organism>
<evidence type="ECO:0000313" key="14">
    <source>
        <dbReference type="Proteomes" id="UP000290624"/>
    </source>
</evidence>
<evidence type="ECO:0000256" key="1">
    <source>
        <dbReference type="ARBA" id="ARBA00003531"/>
    </source>
</evidence>
<evidence type="ECO:0000313" key="13">
    <source>
        <dbReference type="EMBL" id="RXW33512.1"/>
    </source>
</evidence>
<evidence type="ECO:0000259" key="12">
    <source>
        <dbReference type="PROSITE" id="PS50052"/>
    </source>
</evidence>
<gene>
    <name evidence="11" type="primary">gmk</name>
    <name evidence="13" type="ORF">C1706_01795</name>
</gene>
<name>A0A4Q2EL59_9ACTN</name>
<protein>
    <recommendedName>
        <fullName evidence="4 11">Guanylate kinase</fullName>
        <ecNumber evidence="3 11">2.7.4.8</ecNumber>
    </recommendedName>
    <alternativeName>
        <fullName evidence="9 11">GMP kinase</fullName>
    </alternativeName>
</protein>
<dbReference type="Gene3D" id="3.40.50.300">
    <property type="entry name" value="P-loop containing nucleotide triphosphate hydrolases"/>
    <property type="match status" value="1"/>
</dbReference>